<proteinExistence type="predicted"/>
<keyword evidence="2" id="KW-1185">Reference proteome</keyword>
<dbReference type="OrthoDB" id="5828204at2759"/>
<name>A0A7I4YHK5_HAECO</name>
<evidence type="ECO:0000313" key="3">
    <source>
        <dbReference type="WBParaSite" id="HCON_00094210-00001"/>
    </source>
</evidence>
<feature type="region of interest" description="Disordered" evidence="1">
    <location>
        <begin position="143"/>
        <end position="169"/>
    </location>
</feature>
<evidence type="ECO:0000313" key="2">
    <source>
        <dbReference type="Proteomes" id="UP000025227"/>
    </source>
</evidence>
<sequence length="169" mass="19461">MKFKKRSPKTSINLDRFASLANKWEDSVIDNIDEEYNRLVEHLHDSASKAEILQETKRRPSSKTLELMRQRGIAQATGNHQQTSKIAKLCREAIKEDLKERRAAVMDEAAEAGKRIRKARRSFANYLTTMTSPRVVLTEQLLHPEGQRRRSSTTSTYQERIPGRSGHSR</sequence>
<reference evidence="3" key="1">
    <citation type="submission" date="2020-12" db="UniProtKB">
        <authorList>
            <consortium name="WormBaseParasite"/>
        </authorList>
    </citation>
    <scope>IDENTIFICATION</scope>
    <source>
        <strain evidence="3">MHco3</strain>
    </source>
</reference>
<accession>A0A7I4YHK5</accession>
<dbReference type="WBParaSite" id="HCON_00094210-00001">
    <property type="protein sequence ID" value="HCON_00094210-00001"/>
    <property type="gene ID" value="HCON_00094210"/>
</dbReference>
<dbReference type="AlphaFoldDB" id="A0A7I4YHK5"/>
<protein>
    <submittedName>
        <fullName evidence="3">Uncharacterized protein</fullName>
    </submittedName>
</protein>
<dbReference type="OMA" id="QENDKAH"/>
<organism evidence="2 3">
    <name type="scientific">Haemonchus contortus</name>
    <name type="common">Barber pole worm</name>
    <dbReference type="NCBI Taxonomy" id="6289"/>
    <lineage>
        <taxon>Eukaryota</taxon>
        <taxon>Metazoa</taxon>
        <taxon>Ecdysozoa</taxon>
        <taxon>Nematoda</taxon>
        <taxon>Chromadorea</taxon>
        <taxon>Rhabditida</taxon>
        <taxon>Rhabditina</taxon>
        <taxon>Rhabditomorpha</taxon>
        <taxon>Strongyloidea</taxon>
        <taxon>Trichostrongylidae</taxon>
        <taxon>Haemonchus</taxon>
    </lineage>
</organism>
<dbReference type="Proteomes" id="UP000025227">
    <property type="component" value="Unplaced"/>
</dbReference>
<evidence type="ECO:0000256" key="1">
    <source>
        <dbReference type="SAM" id="MobiDB-lite"/>
    </source>
</evidence>